<proteinExistence type="predicted"/>
<gene>
    <name evidence="2" type="ORF">S01H4_40034</name>
</gene>
<protein>
    <recommendedName>
        <fullName evidence="1">Secretion system C-terminal sorting domain-containing protein</fullName>
    </recommendedName>
</protein>
<dbReference type="Gene3D" id="2.40.128.720">
    <property type="match status" value="3"/>
</dbReference>
<feature type="non-terminal residue" evidence="2">
    <location>
        <position position="1"/>
    </location>
</feature>
<dbReference type="EMBL" id="BART01021760">
    <property type="protein sequence ID" value="GAH03788.1"/>
    <property type="molecule type" value="Genomic_DNA"/>
</dbReference>
<feature type="domain" description="Secretion system C-terminal sorting" evidence="1">
    <location>
        <begin position="173"/>
        <end position="253"/>
    </location>
</feature>
<organism evidence="2">
    <name type="scientific">marine sediment metagenome</name>
    <dbReference type="NCBI Taxonomy" id="412755"/>
    <lineage>
        <taxon>unclassified sequences</taxon>
        <taxon>metagenomes</taxon>
        <taxon>ecological metagenomes</taxon>
    </lineage>
</organism>
<dbReference type="Gene3D" id="2.60.40.4070">
    <property type="match status" value="1"/>
</dbReference>
<dbReference type="Pfam" id="PF18962">
    <property type="entry name" value="Por_Secre_tail"/>
    <property type="match status" value="1"/>
</dbReference>
<evidence type="ECO:0000313" key="2">
    <source>
        <dbReference type="EMBL" id="GAH03788.1"/>
    </source>
</evidence>
<evidence type="ECO:0000259" key="1">
    <source>
        <dbReference type="Pfam" id="PF18962"/>
    </source>
</evidence>
<dbReference type="NCBIfam" id="TIGR04183">
    <property type="entry name" value="Por_Secre_tail"/>
    <property type="match status" value="1"/>
</dbReference>
<dbReference type="AlphaFoldDB" id="X1E541"/>
<comment type="caution">
    <text evidence="2">The sequence shown here is derived from an EMBL/GenBank/DDBJ whole genome shotgun (WGS) entry which is preliminary data.</text>
</comment>
<sequence length="260" mass="30822">YWKWTYTYDGNNNLIERLWQDWENAEWVNFLKIAYGYNGNNNMIEELKMRWEDSDWVNSEKNTYTYDGNNNKIEELDQDWDGSNWVDRWKATYTYDGNNNMVEELVPGDGSMMFKNLFTYDGDNNLIEGLYTFWDGSSWANDEKSTYTYFPITGIGLDKNENIPVQFALAQNYPNPFNPSTTIKYQIPQDVKRETREVRLMVYDLLGREVATLVNEEQQSGYYEVKFNSNYLSSGVFYYQLRSGSFLETKKMIHLKSSQN</sequence>
<accession>X1E541</accession>
<reference evidence="2" key="1">
    <citation type="journal article" date="2014" name="Front. Microbiol.">
        <title>High frequency of phylogenetically diverse reductive dehalogenase-homologous genes in deep subseafloor sedimentary metagenomes.</title>
        <authorList>
            <person name="Kawai M."/>
            <person name="Futagami T."/>
            <person name="Toyoda A."/>
            <person name="Takaki Y."/>
            <person name="Nishi S."/>
            <person name="Hori S."/>
            <person name="Arai W."/>
            <person name="Tsubouchi T."/>
            <person name="Morono Y."/>
            <person name="Uchiyama I."/>
            <person name="Ito T."/>
            <person name="Fujiyama A."/>
            <person name="Inagaki F."/>
            <person name="Takami H."/>
        </authorList>
    </citation>
    <scope>NUCLEOTIDE SEQUENCE</scope>
    <source>
        <strain evidence="2">Expedition CK06-06</strain>
    </source>
</reference>
<name>X1E541_9ZZZZ</name>
<dbReference type="InterPro" id="IPR026444">
    <property type="entry name" value="Secre_tail"/>
</dbReference>